<dbReference type="EMBL" id="CM039435">
    <property type="protein sequence ID" value="KAI4316263.1"/>
    <property type="molecule type" value="Genomic_DNA"/>
</dbReference>
<comment type="caution">
    <text evidence="1">The sequence shown here is derived from an EMBL/GenBank/DDBJ whole genome shotgun (WGS) entry which is preliminary data.</text>
</comment>
<dbReference type="Proteomes" id="UP000828941">
    <property type="component" value="Chromosome 10"/>
</dbReference>
<proteinExistence type="predicted"/>
<name>A0ACB9LXA5_BAUVA</name>
<gene>
    <name evidence="1" type="ORF">L6164_024260</name>
</gene>
<evidence type="ECO:0000313" key="2">
    <source>
        <dbReference type="Proteomes" id="UP000828941"/>
    </source>
</evidence>
<keyword evidence="2" id="KW-1185">Reference proteome</keyword>
<sequence length="1175" mass="129592">MSNNMVSQQLPIPNMQISQMEPMVNKVDSSEKDLQMGLLGPVCSDPMSQQQPISNDQVGLLRATPDNPGSQGLSMSIMRSGQVESRSSNLSVHQLLMPNRQTMQMGSMINSMGHQRVSMTHKRKAPVEMFSNSYMTANKRVAQMEHRPWLQQVSASNKGAPSIQPLSSAPRPQHLPASSKRKTQMEPTSSKSGTPRSMNSKSQNTKVQQFSKVQSESSESVRSKMRESLAAALALVSQQDKSQAGNSSTLNEVASSQVKVENSSQCAGSASTATDASQWPKQETFRSGDSSSGTTASVDHVIGEHRIVSTSNEDFSSAKLKDNEAETRNISNNEMILHTMEVSNCDTQEFNTSYTLTTDDVPFSDNFFVKDELLQGNGLSWVMESEMGMTDQKESHTNEQQRLEPYEVGGGKEHAVHSPELLASRIEEELFKLFGGVNKKYKEKGRSLLFNLKDRNNPELRERVMSGEIPPERLCSMTAEELASEELSQWRIAKAEELAQMVVLPDDADLRRLVKKTHKGEVQVEVEHDDNVSMVVSGGTTSVAQNQTEEKDVEAPRPSKTDGIKGGMNSASEKSSSGKDNTVRLTIPSNDGTDPMQGLMADDALKDADFLPPIVSLDEFMESLHSEPPFENLPVESGKTAPISDKDDTDGGSELKTSNLTPSELDDDTDKSEKIHQETCPNVEAYVKKEVNAERGAVISDNLSDTKLTDDHSDSKPANVNVEVRLTDDTKSASSRAELEVSQGRAGERNSYSHSYSYTTVAAGISKGESIWEGTLQLNISVTQPVIGIFKSGEKTSVKDWPGFLEIKGRVRLDAFEKFLQELPMSRSRAIMVVHFVSKESPPKNEQSTLQEAADSYIVDERVGFAEPVPRVELYFCPPHKKTVDMLSKVLTKEQIEAFNAIDNGLIGVLVWRKTHLTSSVSPTSSSHHKHSSKKQYFSSRRQQDTNMNANPSPKQSLPKGMTITEAGPPSDDDDDVPPGFGPAVARDEDDLPEFNFSGGVNPVPRVAQKPMGPPGVVPFHSVNQTTSRPVQQMRELVQKYGQNKTIVPCSGNWQDKFGATIQPWNDDDDDIPEWQPQTLQNQFPPQQQHDSSYQLRPHLLNQPYAVSSHQPMMQSRQHVMNATQPNVVPQWVPTAQGNNLQPSNFNGQAIAGQPYGAPVQGVAWRQNIPRSRGF</sequence>
<accession>A0ACB9LXA5</accession>
<reference evidence="1 2" key="1">
    <citation type="journal article" date="2022" name="DNA Res.">
        <title>Chromosomal-level genome assembly of the orchid tree Bauhinia variegata (Leguminosae; Cercidoideae) supports the allotetraploid origin hypothesis of Bauhinia.</title>
        <authorList>
            <person name="Zhong Y."/>
            <person name="Chen Y."/>
            <person name="Zheng D."/>
            <person name="Pang J."/>
            <person name="Liu Y."/>
            <person name="Luo S."/>
            <person name="Meng S."/>
            <person name="Qian L."/>
            <person name="Wei D."/>
            <person name="Dai S."/>
            <person name="Zhou R."/>
        </authorList>
    </citation>
    <scope>NUCLEOTIDE SEQUENCE [LARGE SCALE GENOMIC DNA]</scope>
    <source>
        <strain evidence="1">BV-YZ2020</strain>
    </source>
</reference>
<organism evidence="1 2">
    <name type="scientific">Bauhinia variegata</name>
    <name type="common">Purple orchid tree</name>
    <name type="synonym">Phanera variegata</name>
    <dbReference type="NCBI Taxonomy" id="167791"/>
    <lineage>
        <taxon>Eukaryota</taxon>
        <taxon>Viridiplantae</taxon>
        <taxon>Streptophyta</taxon>
        <taxon>Embryophyta</taxon>
        <taxon>Tracheophyta</taxon>
        <taxon>Spermatophyta</taxon>
        <taxon>Magnoliopsida</taxon>
        <taxon>eudicotyledons</taxon>
        <taxon>Gunneridae</taxon>
        <taxon>Pentapetalae</taxon>
        <taxon>rosids</taxon>
        <taxon>fabids</taxon>
        <taxon>Fabales</taxon>
        <taxon>Fabaceae</taxon>
        <taxon>Cercidoideae</taxon>
        <taxon>Cercideae</taxon>
        <taxon>Bauhiniinae</taxon>
        <taxon>Bauhinia</taxon>
    </lineage>
</organism>
<evidence type="ECO:0000313" key="1">
    <source>
        <dbReference type="EMBL" id="KAI4316263.1"/>
    </source>
</evidence>
<protein>
    <submittedName>
        <fullName evidence="1">Uncharacterized protein</fullName>
    </submittedName>
</protein>